<proteinExistence type="predicted"/>
<organism evidence="1">
    <name type="scientific">marine metagenome</name>
    <dbReference type="NCBI Taxonomy" id="408172"/>
    <lineage>
        <taxon>unclassified sequences</taxon>
        <taxon>metagenomes</taxon>
        <taxon>ecological metagenomes</taxon>
    </lineage>
</organism>
<feature type="non-terminal residue" evidence="1">
    <location>
        <position position="50"/>
    </location>
</feature>
<name>A0A382YZB5_9ZZZZ</name>
<feature type="non-terminal residue" evidence="1">
    <location>
        <position position="1"/>
    </location>
</feature>
<reference evidence="1" key="1">
    <citation type="submission" date="2018-05" db="EMBL/GenBank/DDBJ databases">
        <authorList>
            <person name="Lanie J.A."/>
            <person name="Ng W.-L."/>
            <person name="Kazmierczak K.M."/>
            <person name="Andrzejewski T.M."/>
            <person name="Davidsen T.M."/>
            <person name="Wayne K.J."/>
            <person name="Tettelin H."/>
            <person name="Glass J.I."/>
            <person name="Rusch D."/>
            <person name="Podicherti R."/>
            <person name="Tsui H.-C.T."/>
            <person name="Winkler M.E."/>
        </authorList>
    </citation>
    <scope>NUCLEOTIDE SEQUENCE</scope>
</reference>
<sequence length="50" mass="5740">LNQLKQQQTEWITEQGVSLDFLSEEPPASLHRKVPLGDRHKTLIVIPSFN</sequence>
<protein>
    <submittedName>
        <fullName evidence="1">Uncharacterized protein</fullName>
    </submittedName>
</protein>
<dbReference type="AlphaFoldDB" id="A0A382YZB5"/>
<dbReference type="EMBL" id="UINC01179637">
    <property type="protein sequence ID" value="SVD88420.1"/>
    <property type="molecule type" value="Genomic_DNA"/>
</dbReference>
<gene>
    <name evidence="1" type="ORF">METZ01_LOCUS441274</name>
</gene>
<accession>A0A382YZB5</accession>
<evidence type="ECO:0000313" key="1">
    <source>
        <dbReference type="EMBL" id="SVD88420.1"/>
    </source>
</evidence>